<protein>
    <submittedName>
        <fullName evidence="1">Uncharacterized protein</fullName>
    </submittedName>
</protein>
<dbReference type="PANTHER" id="PTHR39661:SF1">
    <property type="entry name" value="UPF0310 PROTEIN MJECL36"/>
    <property type="match status" value="1"/>
</dbReference>
<sequence>MFFYITKTIKGIVGIGKIENKFIQDKPLWPDEIEANKVIYPFRFEFHIDYLLEEKDWHNKKIPVGLSIQEMRRGINILQKKTVDKLYSDFKEQFGFVVPVFQKRKPEIDKNKGESIEPPTHNKLQELIFQIGQLNRLISEKEYLMENERLDVVWRKVERSVPTYAFEIQIGGDIYHALGKLKHAFDIWNSNIFLIISERDIEKANTLLNGTFHEIKEKIKIITPQKISKLYLQKRKWVDIEKEIGLF</sequence>
<accession>A0A2M7BV99</accession>
<name>A0A2M7BV99_9BACT</name>
<organism evidence="1 2">
    <name type="scientific">Candidatus Portnoybacteria bacterium CG03_land_8_20_14_0_80_41_10</name>
    <dbReference type="NCBI Taxonomy" id="1974808"/>
    <lineage>
        <taxon>Bacteria</taxon>
        <taxon>Candidatus Portnoyibacteriota</taxon>
    </lineage>
</organism>
<proteinExistence type="predicted"/>
<dbReference type="PANTHER" id="PTHR39661">
    <property type="entry name" value="UPF0310 PROTEIN MJECL36"/>
    <property type="match status" value="1"/>
</dbReference>
<evidence type="ECO:0000313" key="2">
    <source>
        <dbReference type="Proteomes" id="UP000229894"/>
    </source>
</evidence>
<dbReference type="AlphaFoldDB" id="A0A2M7BV99"/>
<dbReference type="EMBL" id="PEUX01000003">
    <property type="protein sequence ID" value="PIV10496.1"/>
    <property type="molecule type" value="Genomic_DNA"/>
</dbReference>
<dbReference type="Gene3D" id="3.10.590.10">
    <property type="entry name" value="ph1033 like domains"/>
    <property type="match status" value="1"/>
</dbReference>
<comment type="caution">
    <text evidence="1">The sequence shown here is derived from an EMBL/GenBank/DDBJ whole genome shotgun (WGS) entry which is preliminary data.</text>
</comment>
<dbReference type="Proteomes" id="UP000229894">
    <property type="component" value="Unassembled WGS sequence"/>
</dbReference>
<gene>
    <name evidence="1" type="ORF">COS49_00230</name>
</gene>
<evidence type="ECO:0000313" key="1">
    <source>
        <dbReference type="EMBL" id="PIV10496.1"/>
    </source>
</evidence>
<reference evidence="2" key="1">
    <citation type="submission" date="2017-09" db="EMBL/GenBank/DDBJ databases">
        <title>Depth-based differentiation of microbial function through sediment-hosted aquifers and enrichment of novel symbionts in the deep terrestrial subsurface.</title>
        <authorList>
            <person name="Probst A.J."/>
            <person name="Ladd B."/>
            <person name="Jarett J.K."/>
            <person name="Geller-Mcgrath D.E."/>
            <person name="Sieber C.M.K."/>
            <person name="Emerson J.B."/>
            <person name="Anantharaman K."/>
            <person name="Thomas B.C."/>
            <person name="Malmstrom R."/>
            <person name="Stieglmeier M."/>
            <person name="Klingl A."/>
            <person name="Woyke T."/>
            <person name="Ryan C.M."/>
            <person name="Banfield J.F."/>
        </authorList>
    </citation>
    <scope>NUCLEOTIDE SEQUENCE [LARGE SCALE GENOMIC DNA]</scope>
</reference>